<protein>
    <submittedName>
        <fullName evidence="1">Uncharacterized protein</fullName>
    </submittedName>
</protein>
<evidence type="ECO:0000313" key="1">
    <source>
        <dbReference type="EMBL" id="GAH96556.1"/>
    </source>
</evidence>
<sequence>SLLNTPMSHQPIVLFDFDGVIIYTLVFKFVNKMYPSILSFYMRVLQIYFHFHLFPYDQEVDI</sequence>
<proteinExistence type="predicted"/>
<name>X1JPA0_9ZZZZ</name>
<feature type="non-terminal residue" evidence="1">
    <location>
        <position position="1"/>
    </location>
</feature>
<dbReference type="AlphaFoldDB" id="X1JPA0"/>
<comment type="caution">
    <text evidence="1">The sequence shown here is derived from an EMBL/GenBank/DDBJ whole genome shotgun (WGS) entry which is preliminary data.</text>
</comment>
<organism evidence="1">
    <name type="scientific">marine sediment metagenome</name>
    <dbReference type="NCBI Taxonomy" id="412755"/>
    <lineage>
        <taxon>unclassified sequences</taxon>
        <taxon>metagenomes</taxon>
        <taxon>ecological metagenomes</taxon>
    </lineage>
</organism>
<reference evidence="1" key="1">
    <citation type="journal article" date="2014" name="Front. Microbiol.">
        <title>High frequency of phylogenetically diverse reductive dehalogenase-homologous genes in deep subseafloor sedimentary metagenomes.</title>
        <authorList>
            <person name="Kawai M."/>
            <person name="Futagami T."/>
            <person name="Toyoda A."/>
            <person name="Takaki Y."/>
            <person name="Nishi S."/>
            <person name="Hori S."/>
            <person name="Arai W."/>
            <person name="Tsubouchi T."/>
            <person name="Morono Y."/>
            <person name="Uchiyama I."/>
            <person name="Ito T."/>
            <person name="Fujiyama A."/>
            <person name="Inagaki F."/>
            <person name="Takami H."/>
        </authorList>
    </citation>
    <scope>NUCLEOTIDE SEQUENCE</scope>
    <source>
        <strain evidence="1">Expedition CK06-06</strain>
    </source>
</reference>
<gene>
    <name evidence="1" type="ORF">S03H2_70752</name>
</gene>
<accession>X1JPA0</accession>
<dbReference type="EMBL" id="BARU01047117">
    <property type="protein sequence ID" value="GAH96556.1"/>
    <property type="molecule type" value="Genomic_DNA"/>
</dbReference>